<dbReference type="EMBL" id="JAFCMP010000124">
    <property type="protein sequence ID" value="KAG5185699.1"/>
    <property type="molecule type" value="Genomic_DNA"/>
</dbReference>
<organism evidence="2 3">
    <name type="scientific">Tribonema minus</name>
    <dbReference type="NCBI Taxonomy" id="303371"/>
    <lineage>
        <taxon>Eukaryota</taxon>
        <taxon>Sar</taxon>
        <taxon>Stramenopiles</taxon>
        <taxon>Ochrophyta</taxon>
        <taxon>PX clade</taxon>
        <taxon>Xanthophyceae</taxon>
        <taxon>Tribonematales</taxon>
        <taxon>Tribonemataceae</taxon>
        <taxon>Tribonema</taxon>
    </lineage>
</organism>
<feature type="compositionally biased region" description="Basic residues" evidence="1">
    <location>
        <begin position="125"/>
        <end position="141"/>
    </location>
</feature>
<gene>
    <name evidence="2" type="ORF">JKP88DRAFT_311523</name>
</gene>
<evidence type="ECO:0000313" key="3">
    <source>
        <dbReference type="Proteomes" id="UP000664859"/>
    </source>
</evidence>
<dbReference type="Proteomes" id="UP000664859">
    <property type="component" value="Unassembled WGS sequence"/>
</dbReference>
<keyword evidence="3" id="KW-1185">Reference proteome</keyword>
<reference evidence="2" key="1">
    <citation type="submission" date="2021-02" db="EMBL/GenBank/DDBJ databases">
        <title>First Annotated Genome of the Yellow-green Alga Tribonema minus.</title>
        <authorList>
            <person name="Mahan K.M."/>
        </authorList>
    </citation>
    <scope>NUCLEOTIDE SEQUENCE</scope>
    <source>
        <strain evidence="2">UTEX B ZZ1240</strain>
    </source>
</reference>
<evidence type="ECO:0000256" key="1">
    <source>
        <dbReference type="SAM" id="MobiDB-lite"/>
    </source>
</evidence>
<evidence type="ECO:0000313" key="2">
    <source>
        <dbReference type="EMBL" id="KAG5185699.1"/>
    </source>
</evidence>
<feature type="compositionally biased region" description="Basic and acidic residues" evidence="1">
    <location>
        <begin position="106"/>
        <end position="124"/>
    </location>
</feature>
<name>A0A835Z3W9_9STRA</name>
<sequence>MALERAVADEASSSDDGNGMSELKFIPRSAQTDAGLAMEMELTRDLRARELEEGDAAGGNFIVDQTQFRNTEVGKGYQHKTVVRQRSATNAARPMKIVDMTQARAPTEKHKDRHKRDDGGDGKSRKTASGKHDKKHHKRQRSAGGDDSASDAEGDAGGGAPPSIEVARPALQELRCLLELKLRAQQPQQPQ</sequence>
<dbReference type="OrthoDB" id="203803at2759"/>
<dbReference type="AlphaFoldDB" id="A0A835Z3W9"/>
<accession>A0A835Z3W9</accession>
<comment type="caution">
    <text evidence="2">The sequence shown here is derived from an EMBL/GenBank/DDBJ whole genome shotgun (WGS) entry which is preliminary data.</text>
</comment>
<protein>
    <submittedName>
        <fullName evidence="2">Uncharacterized protein</fullName>
    </submittedName>
</protein>
<feature type="region of interest" description="Disordered" evidence="1">
    <location>
        <begin position="1"/>
        <end position="33"/>
    </location>
</feature>
<proteinExistence type="predicted"/>
<feature type="region of interest" description="Disordered" evidence="1">
    <location>
        <begin position="69"/>
        <end position="167"/>
    </location>
</feature>